<feature type="signal peptide" evidence="10">
    <location>
        <begin position="1"/>
        <end position="34"/>
    </location>
</feature>
<dbReference type="FunFam" id="2.170.130.10:FF:000003">
    <property type="entry name" value="SusC/RagA family TonB-linked outer membrane protein"/>
    <property type="match status" value="1"/>
</dbReference>
<keyword evidence="3 8" id="KW-1134">Transmembrane beta strand</keyword>
<dbReference type="GO" id="GO:0009279">
    <property type="term" value="C:cell outer membrane"/>
    <property type="evidence" value="ECO:0007669"/>
    <property type="project" value="UniProtKB-SubCell"/>
</dbReference>
<reference evidence="13 14" key="1">
    <citation type="submission" date="2016-10" db="EMBL/GenBank/DDBJ databases">
        <authorList>
            <person name="de Groot N.N."/>
        </authorList>
    </citation>
    <scope>NUCLEOTIDE SEQUENCE [LARGE SCALE GENOMIC DNA]</scope>
    <source>
        <strain evidence="13 14">CGMCC 1.12333</strain>
    </source>
</reference>
<dbReference type="InterPro" id="IPR023997">
    <property type="entry name" value="TonB-dep_OMP_SusC/RagA_CS"/>
</dbReference>
<dbReference type="RefSeq" id="WP_245766563.1">
    <property type="nucleotide sequence ID" value="NZ_FPBK01000006.1"/>
</dbReference>
<sequence>MKTPRSCSLLIMNDTKFLCFFLLLASLVGFNANAQNKVTGTITDTDGVPIPGATILEKNTTNGVTTDFDGNYEINVVSNSSVLVFSYLGYKTKELTVGNNTNLDVILETDMQALDEVVVIGYGEQKREQVTSAVSSIKAEDFNPGKIQDAAELVKGKISGLVVTKSSGDPNATSTIMLRGVTTLNGSVSPLILIDGVPGDLTMIAPENIASIDVLKDASAAAIYGTRGANGVILITSKSGKLNAKTQIVYDAYASVSDFYKEADFMTPADIRLGRTSFSDDGWDTDWLDAVTQTGYTQNHSLLVNGGSDNTTYSANLSYKYEEGTIKRSDNDQLRLQLNVGQYFFNKVLKVDLKLFQEFRNLTPNNASAGGVVNIYRQAVIRNPTSPIYAEDTGAYYEEFGRFQYYNPVAMLNELIGEDEIIRSNIVGNVTLEPIKNWKTNLMVAQNTLTEDYSTYATSNYYTSTTTGYSGSAYKSFGKSKSKFLELTSNYDFTINALHRFNILAGYSYTYNVSSGFNASNSDFPTDAYLYNNIAVGAQLKEGEAYMSSSKSDNTLIGFFGRLSYGFSNKFNILASIRREGSSQFGENHKWGLFPSASAGYTISNESFLKDVSWLDNLKLRVGYGVTGQRPNANYLSLTTYNYDSSYGNFLNEDGEWVAGLMVTQNPNPDLKWEKTSEVNFGLDFSFLNNKISGSLDVYNKTTDDLLYSYNVPVPPNLFGTTLANVGSIRNQGIEIMLTALPVETQNFSWNTTITASRNRNKLLSLSNDLYETENYLNVAYAGDPISVPTHRVEVGQSIGNFWGLKSVGVTDDGIWLIEDPSTGEAIPYTTSLNTDDYRQYLGNGFPKVYFGWNNTLTYKKFDLMTQFSGQLGFKILNTQRMFYENNSIQYNRLRSAADPVYGNVPLSSSQAQAFVSYYLEDGDFLKLDNVTLGYTFVPKSWSDYVSKIRFYCSAKNFLTITKYKGLDPELANSDFYAAGNDFRDKYPTIRSLTLGLNVTF</sequence>
<evidence type="ECO:0000259" key="11">
    <source>
        <dbReference type="Pfam" id="PF00593"/>
    </source>
</evidence>
<evidence type="ECO:0000313" key="13">
    <source>
        <dbReference type="EMBL" id="SFU52768.1"/>
    </source>
</evidence>
<comment type="similarity">
    <text evidence="8 9">Belongs to the TonB-dependent receptor family.</text>
</comment>
<dbReference type="NCBIfam" id="TIGR04057">
    <property type="entry name" value="SusC_RagA_signa"/>
    <property type="match status" value="1"/>
</dbReference>
<dbReference type="InterPro" id="IPR036942">
    <property type="entry name" value="Beta-barrel_TonB_sf"/>
</dbReference>
<name>A0A1I7GWE5_9FLAO</name>
<keyword evidence="4 8" id="KW-0812">Transmembrane</keyword>
<keyword evidence="5 9" id="KW-0798">TonB box</keyword>
<feature type="chain" id="PRO_5011745725" evidence="10">
    <location>
        <begin position="35"/>
        <end position="1001"/>
    </location>
</feature>
<proteinExistence type="inferred from homology"/>
<evidence type="ECO:0000256" key="10">
    <source>
        <dbReference type="SAM" id="SignalP"/>
    </source>
</evidence>
<evidence type="ECO:0000256" key="8">
    <source>
        <dbReference type="PROSITE-ProRule" id="PRU01360"/>
    </source>
</evidence>
<evidence type="ECO:0000259" key="12">
    <source>
        <dbReference type="Pfam" id="PF07715"/>
    </source>
</evidence>
<dbReference type="FunFam" id="2.60.40.1120:FF:000003">
    <property type="entry name" value="Outer membrane protein Omp121"/>
    <property type="match status" value="1"/>
</dbReference>
<dbReference type="PROSITE" id="PS52016">
    <property type="entry name" value="TONB_DEPENDENT_REC_3"/>
    <property type="match status" value="1"/>
</dbReference>
<keyword evidence="10" id="KW-0732">Signal</keyword>
<feature type="domain" description="TonB-dependent receptor-like beta-barrel" evidence="11">
    <location>
        <begin position="434"/>
        <end position="805"/>
    </location>
</feature>
<dbReference type="InterPro" id="IPR012910">
    <property type="entry name" value="Plug_dom"/>
</dbReference>
<dbReference type="InterPro" id="IPR039426">
    <property type="entry name" value="TonB-dep_rcpt-like"/>
</dbReference>
<evidence type="ECO:0000256" key="1">
    <source>
        <dbReference type="ARBA" id="ARBA00004571"/>
    </source>
</evidence>
<dbReference type="InterPro" id="IPR000531">
    <property type="entry name" value="Beta-barrel_TonB"/>
</dbReference>
<evidence type="ECO:0000256" key="4">
    <source>
        <dbReference type="ARBA" id="ARBA00022692"/>
    </source>
</evidence>
<dbReference type="STRING" id="1224947.SAMN05216480_10644"/>
<dbReference type="Pfam" id="PF00593">
    <property type="entry name" value="TonB_dep_Rec_b-barrel"/>
    <property type="match status" value="1"/>
</dbReference>
<keyword evidence="2 8" id="KW-0813">Transport</keyword>
<dbReference type="NCBIfam" id="TIGR04056">
    <property type="entry name" value="OMP_RagA_SusC"/>
    <property type="match status" value="1"/>
</dbReference>
<evidence type="ECO:0000256" key="9">
    <source>
        <dbReference type="RuleBase" id="RU003357"/>
    </source>
</evidence>
<dbReference type="Gene3D" id="2.60.40.1120">
    <property type="entry name" value="Carboxypeptidase-like, regulatory domain"/>
    <property type="match status" value="1"/>
</dbReference>
<evidence type="ECO:0000256" key="5">
    <source>
        <dbReference type="ARBA" id="ARBA00023077"/>
    </source>
</evidence>
<keyword evidence="7 8" id="KW-0998">Cell outer membrane</keyword>
<organism evidence="13 14">
    <name type="scientific">Pustulibacterium marinum</name>
    <dbReference type="NCBI Taxonomy" id="1224947"/>
    <lineage>
        <taxon>Bacteria</taxon>
        <taxon>Pseudomonadati</taxon>
        <taxon>Bacteroidota</taxon>
        <taxon>Flavobacteriia</taxon>
        <taxon>Flavobacteriales</taxon>
        <taxon>Flavobacteriaceae</taxon>
        <taxon>Pustulibacterium</taxon>
    </lineage>
</organism>
<evidence type="ECO:0000313" key="14">
    <source>
        <dbReference type="Proteomes" id="UP000199138"/>
    </source>
</evidence>
<dbReference type="InterPro" id="IPR008969">
    <property type="entry name" value="CarboxyPept-like_regulatory"/>
</dbReference>
<dbReference type="EMBL" id="FPBK01000006">
    <property type="protein sequence ID" value="SFU52768.1"/>
    <property type="molecule type" value="Genomic_DNA"/>
</dbReference>
<dbReference type="AlphaFoldDB" id="A0A1I7GWE5"/>
<keyword evidence="6 8" id="KW-0472">Membrane</keyword>
<dbReference type="Gene3D" id="2.170.130.10">
    <property type="entry name" value="TonB-dependent receptor, plug domain"/>
    <property type="match status" value="1"/>
</dbReference>
<dbReference type="SUPFAM" id="SSF49464">
    <property type="entry name" value="Carboxypeptidase regulatory domain-like"/>
    <property type="match status" value="1"/>
</dbReference>
<evidence type="ECO:0000256" key="6">
    <source>
        <dbReference type="ARBA" id="ARBA00023136"/>
    </source>
</evidence>
<feature type="domain" description="TonB-dependent receptor plug" evidence="12">
    <location>
        <begin position="128"/>
        <end position="232"/>
    </location>
</feature>
<dbReference type="Pfam" id="PF07715">
    <property type="entry name" value="Plug"/>
    <property type="match status" value="1"/>
</dbReference>
<comment type="subcellular location">
    <subcellularLocation>
        <location evidence="1 8">Cell outer membrane</location>
        <topology evidence="1 8">Multi-pass membrane protein</topology>
    </subcellularLocation>
</comment>
<accession>A0A1I7GWE5</accession>
<keyword evidence="14" id="KW-1185">Reference proteome</keyword>
<protein>
    <submittedName>
        <fullName evidence="13">TonB-linked outer membrane protein, SusC/RagA family</fullName>
    </submittedName>
</protein>
<dbReference type="Pfam" id="PF13715">
    <property type="entry name" value="CarbopepD_reg_2"/>
    <property type="match status" value="1"/>
</dbReference>
<evidence type="ECO:0000256" key="2">
    <source>
        <dbReference type="ARBA" id="ARBA00022448"/>
    </source>
</evidence>
<gene>
    <name evidence="13" type="ORF">SAMN05216480_10644</name>
</gene>
<dbReference type="InterPro" id="IPR037066">
    <property type="entry name" value="Plug_dom_sf"/>
</dbReference>
<dbReference type="Gene3D" id="2.40.170.20">
    <property type="entry name" value="TonB-dependent receptor, beta-barrel domain"/>
    <property type="match status" value="1"/>
</dbReference>
<dbReference type="InterPro" id="IPR023996">
    <property type="entry name" value="TonB-dep_OMP_SusC/RagA"/>
</dbReference>
<evidence type="ECO:0000256" key="7">
    <source>
        <dbReference type="ARBA" id="ARBA00023237"/>
    </source>
</evidence>
<dbReference type="SUPFAM" id="SSF56935">
    <property type="entry name" value="Porins"/>
    <property type="match status" value="1"/>
</dbReference>
<evidence type="ECO:0000256" key="3">
    <source>
        <dbReference type="ARBA" id="ARBA00022452"/>
    </source>
</evidence>
<dbReference type="Proteomes" id="UP000199138">
    <property type="component" value="Unassembled WGS sequence"/>
</dbReference>